<evidence type="ECO:0000256" key="4">
    <source>
        <dbReference type="ARBA" id="ARBA00022643"/>
    </source>
</evidence>
<evidence type="ECO:0000256" key="5">
    <source>
        <dbReference type="ARBA" id="ARBA00023002"/>
    </source>
</evidence>
<evidence type="ECO:0000259" key="6">
    <source>
        <dbReference type="Pfam" id="PF00881"/>
    </source>
</evidence>
<feature type="non-terminal residue" evidence="7">
    <location>
        <position position="118"/>
    </location>
</feature>
<evidence type="ECO:0000313" key="7">
    <source>
        <dbReference type="EMBL" id="PIX34075.1"/>
    </source>
</evidence>
<feature type="domain" description="Nitroreductase" evidence="6">
    <location>
        <begin position="9"/>
        <end position="104"/>
    </location>
</feature>
<dbReference type="Pfam" id="PF00881">
    <property type="entry name" value="Nitroreductase"/>
    <property type="match status" value="1"/>
</dbReference>
<dbReference type="EMBL" id="PFIP01000105">
    <property type="protein sequence ID" value="PIX34075.1"/>
    <property type="molecule type" value="Genomic_DNA"/>
</dbReference>
<evidence type="ECO:0000313" key="8">
    <source>
        <dbReference type="Proteomes" id="UP000231493"/>
    </source>
</evidence>
<keyword evidence="5" id="KW-0560">Oxidoreductase</keyword>
<evidence type="ECO:0000256" key="2">
    <source>
        <dbReference type="ARBA" id="ARBA00007118"/>
    </source>
</evidence>
<dbReference type="InterPro" id="IPR029479">
    <property type="entry name" value="Nitroreductase"/>
</dbReference>
<comment type="caution">
    <text evidence="7">The sequence shown here is derived from an EMBL/GenBank/DDBJ whole genome shotgun (WGS) entry which is preliminary data.</text>
</comment>
<proteinExistence type="inferred from homology"/>
<gene>
    <name evidence="7" type="ORF">COZ58_05155</name>
</gene>
<dbReference type="PANTHER" id="PTHR43673">
    <property type="entry name" value="NAD(P)H NITROREDUCTASE YDGI-RELATED"/>
    <property type="match status" value="1"/>
</dbReference>
<comment type="similarity">
    <text evidence="2">Belongs to the nitroreductase family.</text>
</comment>
<sequence length="118" mass="13579">MTVELIEAIKKRRSIRKFKSDKIPKKDIYDIIQAASLAPSAHNKQMWRFIAISNQKVLKGMEKAIVSEIEELSNWPELKEIGFKVKGLKAYSTFFVKAPLVFAILVEPYHSMVDEVLK</sequence>
<keyword evidence="3" id="KW-0285">Flavoprotein</keyword>
<organism evidence="7 8">
    <name type="scientific">Candidatus Infernicultor aquiphilus</name>
    <dbReference type="NCBI Taxonomy" id="1805029"/>
    <lineage>
        <taxon>Bacteria</taxon>
        <taxon>Pseudomonadati</taxon>
        <taxon>Atribacterota</taxon>
        <taxon>Candidatus Phoenicimicrobiia</taxon>
        <taxon>Candidatus Pheonicimicrobiales</taxon>
        <taxon>Candidatus Phoenicimicrobiaceae</taxon>
        <taxon>Candidatus Infernicultor</taxon>
    </lineage>
</organism>
<dbReference type="AlphaFoldDB" id="A0A2M7K7G2"/>
<name>A0A2M7K7G2_9BACT</name>
<protein>
    <recommendedName>
        <fullName evidence="6">Nitroreductase domain-containing protein</fullName>
    </recommendedName>
</protein>
<dbReference type="SUPFAM" id="SSF55469">
    <property type="entry name" value="FMN-dependent nitroreductase-like"/>
    <property type="match status" value="1"/>
</dbReference>
<dbReference type="Gene3D" id="3.40.109.10">
    <property type="entry name" value="NADH Oxidase"/>
    <property type="match status" value="1"/>
</dbReference>
<keyword evidence="4" id="KW-0288">FMN</keyword>
<evidence type="ECO:0000256" key="1">
    <source>
        <dbReference type="ARBA" id="ARBA00001917"/>
    </source>
</evidence>
<accession>A0A2M7K7G2</accession>
<dbReference type="Proteomes" id="UP000231493">
    <property type="component" value="Unassembled WGS sequence"/>
</dbReference>
<comment type="cofactor">
    <cofactor evidence="1">
        <name>FMN</name>
        <dbReference type="ChEBI" id="CHEBI:58210"/>
    </cofactor>
</comment>
<dbReference type="InterPro" id="IPR000415">
    <property type="entry name" value="Nitroreductase-like"/>
</dbReference>
<reference evidence="8" key="1">
    <citation type="submission" date="2017-09" db="EMBL/GenBank/DDBJ databases">
        <title>Depth-based differentiation of microbial function through sediment-hosted aquifers and enrichment of novel symbionts in the deep terrestrial subsurface.</title>
        <authorList>
            <person name="Probst A.J."/>
            <person name="Ladd B."/>
            <person name="Jarett J.K."/>
            <person name="Geller-Mcgrath D.E."/>
            <person name="Sieber C.M."/>
            <person name="Emerson J.B."/>
            <person name="Anantharaman K."/>
            <person name="Thomas B.C."/>
            <person name="Malmstrom R."/>
            <person name="Stieglmeier M."/>
            <person name="Klingl A."/>
            <person name="Woyke T."/>
            <person name="Ryan C.M."/>
            <person name="Banfield J.F."/>
        </authorList>
    </citation>
    <scope>NUCLEOTIDE SEQUENCE [LARGE SCALE GENOMIC DNA]</scope>
</reference>
<dbReference type="GO" id="GO:0016491">
    <property type="term" value="F:oxidoreductase activity"/>
    <property type="evidence" value="ECO:0007669"/>
    <property type="project" value="UniProtKB-KW"/>
</dbReference>
<evidence type="ECO:0000256" key="3">
    <source>
        <dbReference type="ARBA" id="ARBA00022630"/>
    </source>
</evidence>
<dbReference type="PANTHER" id="PTHR43673:SF2">
    <property type="entry name" value="NITROREDUCTASE"/>
    <property type="match status" value="1"/>
</dbReference>